<dbReference type="PANTHER" id="PTHR11496">
    <property type="entry name" value="ALCOHOL DEHYDROGENASE"/>
    <property type="match status" value="1"/>
</dbReference>
<evidence type="ECO:0000313" key="7">
    <source>
        <dbReference type="Proteomes" id="UP001223978"/>
    </source>
</evidence>
<dbReference type="Pfam" id="PF00465">
    <property type="entry name" value="Fe-ADH"/>
    <property type="match status" value="1"/>
</dbReference>
<proteinExistence type="inferred from homology"/>
<sequence length="354" mass="36322">MNGTAPMPLPAFVYDALPMRVVFGNGSLDRLPEEIDRLGLRRVLVLCTPEQQNLAGQAAELIGPRAAGTLAQARMHVPVETVADAAAEAERLDADGYLAVGGGSTIGLGKALALKFGAPVVAVPTTYAGSEMTPIWGLTENAQKRTGRDPAVLPRSVVYDPDLTLTLPPEVSATSGLNALAHAVEALYAPDGSPVIAAMAEQGVRDLAAALPALVADPRDRGARAAALQGAWLCGACLGATTMGLHHKLCHALGGTLDLPHAQTHAVVLPHVAAFNLPAAPQAEAALSRALDTDDPSAALAALADTVGAPRRLSQLGVSAADLPRIVEAVLANPYSNPRPVGRADLEQLLTGAL</sequence>
<feature type="domain" description="Alcohol dehydrogenase iron-type/glycerol dehydrogenase GldA" evidence="4">
    <location>
        <begin position="18"/>
        <end position="161"/>
    </location>
</feature>
<dbReference type="InterPro" id="IPR056798">
    <property type="entry name" value="ADH_Fe_C"/>
</dbReference>
<gene>
    <name evidence="6" type="ORF">QIS96_05160</name>
</gene>
<name>A0ABT6S552_9ACTN</name>
<evidence type="ECO:0000259" key="5">
    <source>
        <dbReference type="Pfam" id="PF25137"/>
    </source>
</evidence>
<dbReference type="EMBL" id="JASCIQ010000004">
    <property type="protein sequence ID" value="MDI3403214.1"/>
    <property type="molecule type" value="Genomic_DNA"/>
</dbReference>
<reference evidence="6 7" key="1">
    <citation type="submission" date="2023-05" db="EMBL/GenBank/DDBJ databases">
        <title>Draft genome sequence of Streptomyces sp. B-S-A6 isolated from a cave soil in Thailand.</title>
        <authorList>
            <person name="Chamroensaksri N."/>
            <person name="Muangham S."/>
        </authorList>
    </citation>
    <scope>NUCLEOTIDE SEQUENCE [LARGE SCALE GENOMIC DNA]</scope>
    <source>
        <strain evidence="6 7">B-S-A6</strain>
    </source>
</reference>
<keyword evidence="3" id="KW-0520">NAD</keyword>
<evidence type="ECO:0000256" key="2">
    <source>
        <dbReference type="ARBA" id="ARBA00023002"/>
    </source>
</evidence>
<keyword evidence="2 6" id="KW-0560">Oxidoreductase</keyword>
<dbReference type="GO" id="GO:0018506">
    <property type="term" value="F:maleylacetate reductase activity"/>
    <property type="evidence" value="ECO:0007669"/>
    <property type="project" value="UniProtKB-EC"/>
</dbReference>
<comment type="similarity">
    <text evidence="1">Belongs to the iron-containing alcohol dehydrogenase family.</text>
</comment>
<keyword evidence="7" id="KW-1185">Reference proteome</keyword>
<dbReference type="EC" id="1.3.1.32" evidence="6"/>
<dbReference type="RefSeq" id="WP_282541167.1">
    <property type="nucleotide sequence ID" value="NZ_JASCIQ010000004.1"/>
</dbReference>
<dbReference type="PANTHER" id="PTHR11496:SF102">
    <property type="entry name" value="ALCOHOL DEHYDROGENASE 4"/>
    <property type="match status" value="1"/>
</dbReference>
<dbReference type="InterPro" id="IPR039697">
    <property type="entry name" value="Alcohol_dehydrogenase_Fe"/>
</dbReference>
<evidence type="ECO:0000256" key="1">
    <source>
        <dbReference type="ARBA" id="ARBA00007358"/>
    </source>
</evidence>
<dbReference type="InterPro" id="IPR034786">
    <property type="entry name" value="MAR"/>
</dbReference>
<comment type="caution">
    <text evidence="6">The sequence shown here is derived from an EMBL/GenBank/DDBJ whole genome shotgun (WGS) entry which is preliminary data.</text>
</comment>
<dbReference type="Proteomes" id="UP001223978">
    <property type="component" value="Unassembled WGS sequence"/>
</dbReference>
<dbReference type="Pfam" id="PF25137">
    <property type="entry name" value="ADH_Fe_C"/>
    <property type="match status" value="1"/>
</dbReference>
<feature type="domain" description="Fe-containing alcohol dehydrogenase-like C-terminal" evidence="5">
    <location>
        <begin position="173"/>
        <end position="353"/>
    </location>
</feature>
<evidence type="ECO:0000259" key="4">
    <source>
        <dbReference type="Pfam" id="PF00465"/>
    </source>
</evidence>
<organism evidence="6 7">
    <name type="scientific">Streptomyces cavernicola</name>
    <dbReference type="NCBI Taxonomy" id="3043613"/>
    <lineage>
        <taxon>Bacteria</taxon>
        <taxon>Bacillati</taxon>
        <taxon>Actinomycetota</taxon>
        <taxon>Actinomycetes</taxon>
        <taxon>Kitasatosporales</taxon>
        <taxon>Streptomycetaceae</taxon>
        <taxon>Streptomyces</taxon>
    </lineage>
</organism>
<evidence type="ECO:0000313" key="6">
    <source>
        <dbReference type="EMBL" id="MDI3403214.1"/>
    </source>
</evidence>
<accession>A0ABT6S552</accession>
<evidence type="ECO:0000256" key="3">
    <source>
        <dbReference type="ARBA" id="ARBA00023027"/>
    </source>
</evidence>
<dbReference type="SUPFAM" id="SSF56796">
    <property type="entry name" value="Dehydroquinate synthase-like"/>
    <property type="match status" value="1"/>
</dbReference>
<dbReference type="Gene3D" id="3.40.50.1970">
    <property type="match status" value="1"/>
</dbReference>
<protein>
    <submittedName>
        <fullName evidence="6">Maleylacetate reductase</fullName>
        <ecNumber evidence="6">1.3.1.32</ecNumber>
    </submittedName>
</protein>
<dbReference type="CDD" id="cd08177">
    <property type="entry name" value="MAR"/>
    <property type="match status" value="1"/>
</dbReference>
<dbReference type="Gene3D" id="1.20.1090.10">
    <property type="entry name" value="Dehydroquinate synthase-like - alpha domain"/>
    <property type="match status" value="1"/>
</dbReference>
<dbReference type="InterPro" id="IPR001670">
    <property type="entry name" value="ADH_Fe/GldA"/>
</dbReference>